<evidence type="ECO:0000313" key="2">
    <source>
        <dbReference type="EMBL" id="KAF9447027.1"/>
    </source>
</evidence>
<comment type="caution">
    <text evidence="2">The sequence shown here is derived from an EMBL/GenBank/DDBJ whole genome shotgun (WGS) entry which is preliminary data.</text>
</comment>
<feature type="transmembrane region" description="Helical" evidence="1">
    <location>
        <begin position="109"/>
        <end position="129"/>
    </location>
</feature>
<keyword evidence="1" id="KW-0472">Membrane</keyword>
<feature type="transmembrane region" description="Helical" evidence="1">
    <location>
        <begin position="20"/>
        <end position="40"/>
    </location>
</feature>
<gene>
    <name evidence="2" type="ORF">P691DRAFT_823347</name>
</gene>
<keyword evidence="1" id="KW-0812">Transmembrane</keyword>
<evidence type="ECO:0000256" key="1">
    <source>
        <dbReference type="SAM" id="Phobius"/>
    </source>
</evidence>
<sequence>MFDPQLLLWESLDLISSTTINGVLYGIALSLYVLASRALYPQLKISGQQKHAVFMFVYTSLVMTCGVILLVLSMRRVQLAYIDHNTFPGEPFEYLKAYSYSQPVGIGEAVFNLVNDVLTLGIQIWRLWVIYSATQYATVIVALPLLLFLSFIGMDIATMLLPTCQESRLIVDTGTIFASQLAITVLVTLLVVIRLLDIRRRHIELMPGQPPRQYINIAAMLIESYAIQSVWSIAGLISYFLGSGPAVAFLSDCSGVIEIIAYLLIIYRISTGRGWNRQTQLQLTSFRLQTQVGSGTSPQNSQDLLDVDIVASISQPLSHSNV</sequence>
<organism evidence="2 3">
    <name type="scientific">Macrolepiota fuliginosa MF-IS2</name>
    <dbReference type="NCBI Taxonomy" id="1400762"/>
    <lineage>
        <taxon>Eukaryota</taxon>
        <taxon>Fungi</taxon>
        <taxon>Dikarya</taxon>
        <taxon>Basidiomycota</taxon>
        <taxon>Agaricomycotina</taxon>
        <taxon>Agaricomycetes</taxon>
        <taxon>Agaricomycetidae</taxon>
        <taxon>Agaricales</taxon>
        <taxon>Agaricineae</taxon>
        <taxon>Agaricaceae</taxon>
        <taxon>Macrolepiota</taxon>
    </lineage>
</organism>
<feature type="transmembrane region" description="Helical" evidence="1">
    <location>
        <begin position="177"/>
        <end position="196"/>
    </location>
</feature>
<evidence type="ECO:0000313" key="3">
    <source>
        <dbReference type="Proteomes" id="UP000807342"/>
    </source>
</evidence>
<accession>A0A9P5XBL7</accession>
<dbReference type="Proteomes" id="UP000807342">
    <property type="component" value="Unassembled WGS sequence"/>
</dbReference>
<dbReference type="EMBL" id="MU151218">
    <property type="protein sequence ID" value="KAF9447027.1"/>
    <property type="molecule type" value="Genomic_DNA"/>
</dbReference>
<dbReference type="AlphaFoldDB" id="A0A9P5XBL7"/>
<dbReference type="OrthoDB" id="3267806at2759"/>
<feature type="transmembrane region" description="Helical" evidence="1">
    <location>
        <begin position="136"/>
        <end position="157"/>
    </location>
</feature>
<keyword evidence="1" id="KW-1133">Transmembrane helix</keyword>
<keyword evidence="3" id="KW-1185">Reference proteome</keyword>
<feature type="transmembrane region" description="Helical" evidence="1">
    <location>
        <begin position="217"/>
        <end position="241"/>
    </location>
</feature>
<protein>
    <submittedName>
        <fullName evidence="2">Uncharacterized protein</fullName>
    </submittedName>
</protein>
<feature type="transmembrane region" description="Helical" evidence="1">
    <location>
        <begin position="247"/>
        <end position="267"/>
    </location>
</feature>
<proteinExistence type="predicted"/>
<name>A0A9P5XBL7_9AGAR</name>
<feature type="transmembrane region" description="Helical" evidence="1">
    <location>
        <begin position="52"/>
        <end position="72"/>
    </location>
</feature>
<reference evidence="2" key="1">
    <citation type="submission" date="2020-11" db="EMBL/GenBank/DDBJ databases">
        <authorList>
            <consortium name="DOE Joint Genome Institute"/>
            <person name="Ahrendt S."/>
            <person name="Riley R."/>
            <person name="Andreopoulos W."/>
            <person name="Labutti K."/>
            <person name="Pangilinan J."/>
            <person name="Ruiz-Duenas F.J."/>
            <person name="Barrasa J.M."/>
            <person name="Sanchez-Garcia M."/>
            <person name="Camarero S."/>
            <person name="Miyauchi S."/>
            <person name="Serrano A."/>
            <person name="Linde D."/>
            <person name="Babiker R."/>
            <person name="Drula E."/>
            <person name="Ayuso-Fernandez I."/>
            <person name="Pacheco R."/>
            <person name="Padilla G."/>
            <person name="Ferreira P."/>
            <person name="Barriuso J."/>
            <person name="Kellner H."/>
            <person name="Castanera R."/>
            <person name="Alfaro M."/>
            <person name="Ramirez L."/>
            <person name="Pisabarro A.G."/>
            <person name="Kuo A."/>
            <person name="Tritt A."/>
            <person name="Lipzen A."/>
            <person name="He G."/>
            <person name="Yan M."/>
            <person name="Ng V."/>
            <person name="Cullen D."/>
            <person name="Martin F."/>
            <person name="Rosso M.-N."/>
            <person name="Henrissat B."/>
            <person name="Hibbett D."/>
            <person name="Martinez A.T."/>
            <person name="Grigoriev I.V."/>
        </authorList>
    </citation>
    <scope>NUCLEOTIDE SEQUENCE</scope>
    <source>
        <strain evidence="2">MF-IS2</strain>
    </source>
</reference>